<keyword evidence="2" id="KW-1185">Reference proteome</keyword>
<proteinExistence type="predicted"/>
<dbReference type="Proteomes" id="UP000230390">
    <property type="component" value="Unassembled WGS sequence"/>
</dbReference>
<protein>
    <submittedName>
        <fullName evidence="1">Uncharacterized protein</fullName>
    </submittedName>
</protein>
<evidence type="ECO:0000313" key="1">
    <source>
        <dbReference type="EMBL" id="PIL43763.1"/>
    </source>
</evidence>
<name>A0A2G8TCN6_9BURK</name>
<comment type="caution">
    <text evidence="1">The sequence shown here is derived from an EMBL/GenBank/DDBJ whole genome shotgun (WGS) entry which is preliminary data.</text>
</comment>
<organism evidence="1 2">
    <name type="scientific">Massilia eurypsychrophila</name>
    <dbReference type="NCBI Taxonomy" id="1485217"/>
    <lineage>
        <taxon>Bacteria</taxon>
        <taxon>Pseudomonadati</taxon>
        <taxon>Pseudomonadota</taxon>
        <taxon>Betaproteobacteria</taxon>
        <taxon>Burkholderiales</taxon>
        <taxon>Oxalobacteraceae</taxon>
        <taxon>Telluria group</taxon>
        <taxon>Massilia</taxon>
    </lineage>
</organism>
<dbReference type="RefSeq" id="WP_099790378.1">
    <property type="nucleotide sequence ID" value="NZ_JBHLYV010000019.1"/>
</dbReference>
<reference evidence="1 2" key="1">
    <citation type="submission" date="2017-10" db="EMBL/GenBank/DDBJ databases">
        <title>Massilia psychrophilum sp. nov., a novel purple-pigmented bacterium isolated from Tianshan glacier, Xinjiang Municipality, China.</title>
        <authorList>
            <person name="Wang H."/>
        </authorList>
    </citation>
    <scope>NUCLEOTIDE SEQUENCE [LARGE SCALE GENOMIC DNA]</scope>
    <source>
        <strain evidence="1 2">JCM 30074</strain>
    </source>
</reference>
<sequence length="145" mass="16133">MSRHAYVEKGNRGQVLAVMEMVVSPLVMPTLWADPDLARRLVQRVIEWDLFTPDLILSSDTAKTPENKKKLAEIDATLARFPDQIRDDPNREVKLRAMVSEATHQINLSCRRAARQKNAPVLSDVSCAQQIGDSSDLPALPTSAI</sequence>
<dbReference type="EMBL" id="PDOC01000011">
    <property type="protein sequence ID" value="PIL43763.1"/>
    <property type="molecule type" value="Genomic_DNA"/>
</dbReference>
<gene>
    <name evidence="1" type="ORF">CR105_17175</name>
</gene>
<evidence type="ECO:0000313" key="2">
    <source>
        <dbReference type="Proteomes" id="UP000230390"/>
    </source>
</evidence>
<dbReference type="OrthoDB" id="8757243at2"/>
<dbReference type="AlphaFoldDB" id="A0A2G8TCN6"/>
<accession>A0A2G8TCN6</accession>